<keyword evidence="3 7" id="KW-0694">RNA-binding</keyword>
<protein>
    <recommendedName>
        <fullName evidence="6 7">Large ribosomal subunit protein uL18</fullName>
    </recommendedName>
</protein>
<reference evidence="9 10" key="1">
    <citation type="submission" date="2017-08" db="EMBL/GenBank/DDBJ databases">
        <title>The complete genome sequence of moderately halophilic actinomycete Actinopolyspora erythraea YIM 90600, the producer of novel erythromycin, novel actinopolysporins A-C and tubercidin.</title>
        <authorList>
            <person name="Yin M."/>
            <person name="Tang S."/>
        </authorList>
    </citation>
    <scope>NUCLEOTIDE SEQUENCE [LARGE SCALE GENOMIC DNA]</scope>
    <source>
        <strain evidence="9 10">YIM 90600</strain>
    </source>
</reference>
<dbReference type="NCBIfam" id="TIGR00060">
    <property type="entry name" value="L18_bact"/>
    <property type="match status" value="1"/>
</dbReference>
<accession>A0A223RW95</accession>
<keyword evidence="5 7" id="KW-0687">Ribonucleoprotein</keyword>
<dbReference type="GO" id="GO:0022625">
    <property type="term" value="C:cytosolic large ribosomal subunit"/>
    <property type="evidence" value="ECO:0007669"/>
    <property type="project" value="TreeGrafter"/>
</dbReference>
<dbReference type="FunFam" id="3.30.420.100:FF:000001">
    <property type="entry name" value="50S ribosomal protein L18"/>
    <property type="match status" value="1"/>
</dbReference>
<evidence type="ECO:0000256" key="5">
    <source>
        <dbReference type="ARBA" id="ARBA00023274"/>
    </source>
</evidence>
<gene>
    <name evidence="7" type="primary">rplR</name>
    <name evidence="9" type="ORF">CDG81_19905</name>
</gene>
<dbReference type="HAMAP" id="MF_01337_B">
    <property type="entry name" value="Ribosomal_uL18_B"/>
    <property type="match status" value="1"/>
</dbReference>
<dbReference type="GO" id="GO:0008097">
    <property type="term" value="F:5S rRNA binding"/>
    <property type="evidence" value="ECO:0007669"/>
    <property type="project" value="TreeGrafter"/>
</dbReference>
<evidence type="ECO:0000256" key="8">
    <source>
        <dbReference type="SAM" id="MobiDB-lite"/>
    </source>
</evidence>
<evidence type="ECO:0000256" key="7">
    <source>
        <dbReference type="HAMAP-Rule" id="MF_01337"/>
    </source>
</evidence>
<comment type="function">
    <text evidence="7">This is one of the proteins that bind and probably mediate the attachment of the 5S RNA into the large ribosomal subunit, where it forms part of the central protuberance.</text>
</comment>
<name>A0A223RW95_9ACTN</name>
<dbReference type="PANTHER" id="PTHR12899">
    <property type="entry name" value="39S RIBOSOMAL PROTEIN L18, MITOCHONDRIAL"/>
    <property type="match status" value="1"/>
</dbReference>
<dbReference type="EMBL" id="CP022752">
    <property type="protein sequence ID" value="ASU80152.1"/>
    <property type="molecule type" value="Genomic_DNA"/>
</dbReference>
<dbReference type="Gene3D" id="3.30.420.100">
    <property type="match status" value="1"/>
</dbReference>
<dbReference type="CDD" id="cd00432">
    <property type="entry name" value="Ribosomal_L18_L5e"/>
    <property type="match status" value="1"/>
</dbReference>
<dbReference type="GO" id="GO:0003735">
    <property type="term" value="F:structural constituent of ribosome"/>
    <property type="evidence" value="ECO:0007669"/>
    <property type="project" value="InterPro"/>
</dbReference>
<dbReference type="Proteomes" id="UP000215043">
    <property type="component" value="Chromosome"/>
</dbReference>
<evidence type="ECO:0000313" key="9">
    <source>
        <dbReference type="EMBL" id="ASU80152.1"/>
    </source>
</evidence>
<evidence type="ECO:0000256" key="6">
    <source>
        <dbReference type="ARBA" id="ARBA00035197"/>
    </source>
</evidence>
<evidence type="ECO:0000256" key="1">
    <source>
        <dbReference type="ARBA" id="ARBA00007116"/>
    </source>
</evidence>
<comment type="similarity">
    <text evidence="1 7">Belongs to the universal ribosomal protein uL18 family.</text>
</comment>
<dbReference type="SUPFAM" id="SSF53137">
    <property type="entry name" value="Translational machinery components"/>
    <property type="match status" value="1"/>
</dbReference>
<dbReference type="InterPro" id="IPR005484">
    <property type="entry name" value="Ribosomal_uL18_bac/plant/anim"/>
</dbReference>
<dbReference type="InterPro" id="IPR004389">
    <property type="entry name" value="Ribosomal_uL18_bac-type"/>
</dbReference>
<keyword evidence="2 7" id="KW-0699">rRNA-binding</keyword>
<dbReference type="KEGG" id="aey:CDG81_19905"/>
<evidence type="ECO:0000256" key="3">
    <source>
        <dbReference type="ARBA" id="ARBA00022884"/>
    </source>
</evidence>
<evidence type="ECO:0000256" key="2">
    <source>
        <dbReference type="ARBA" id="ARBA00022730"/>
    </source>
</evidence>
<sequence>MTMSESTTATRKKPVGKSIAGVRRRARTQRHVRIRKKISGTPQRPRLVVSRSTKHIVAQVIDDTIGHTLAAASTHEPDMRSFEGDKTAKATRVGELVAQRATQAGVEKVVFDRGGHDYHGRVAALADAARGGGLEF</sequence>
<organism evidence="9 10">
    <name type="scientific">Actinopolyspora erythraea</name>
    <dbReference type="NCBI Taxonomy" id="414996"/>
    <lineage>
        <taxon>Bacteria</taxon>
        <taxon>Bacillati</taxon>
        <taxon>Actinomycetota</taxon>
        <taxon>Actinomycetes</taxon>
        <taxon>Actinopolysporales</taxon>
        <taxon>Actinopolysporaceae</taxon>
        <taxon>Actinopolyspora</taxon>
    </lineage>
</organism>
<feature type="region of interest" description="Disordered" evidence="8">
    <location>
        <begin position="1"/>
        <end position="30"/>
    </location>
</feature>
<evidence type="ECO:0000313" key="10">
    <source>
        <dbReference type="Proteomes" id="UP000215043"/>
    </source>
</evidence>
<dbReference type="InterPro" id="IPR057268">
    <property type="entry name" value="Ribosomal_L18"/>
</dbReference>
<dbReference type="GO" id="GO:0006412">
    <property type="term" value="P:translation"/>
    <property type="evidence" value="ECO:0007669"/>
    <property type="project" value="UniProtKB-UniRule"/>
</dbReference>
<evidence type="ECO:0000256" key="4">
    <source>
        <dbReference type="ARBA" id="ARBA00022980"/>
    </source>
</evidence>
<comment type="subunit">
    <text evidence="7">Part of the 50S ribosomal subunit; part of the 5S rRNA/L5/L18/L25 subcomplex. Contacts the 5S and 23S rRNAs.</text>
</comment>
<keyword evidence="4 7" id="KW-0689">Ribosomal protein</keyword>
<dbReference type="AlphaFoldDB" id="A0A223RW95"/>
<dbReference type="OrthoDB" id="9810939at2"/>
<proteinExistence type="inferred from homology"/>
<dbReference type="PANTHER" id="PTHR12899:SF3">
    <property type="entry name" value="LARGE RIBOSOMAL SUBUNIT PROTEIN UL18M"/>
    <property type="match status" value="1"/>
</dbReference>
<dbReference type="Pfam" id="PF00861">
    <property type="entry name" value="Ribosomal_L18p"/>
    <property type="match status" value="1"/>
</dbReference>